<keyword evidence="4" id="KW-0175">Coiled coil</keyword>
<evidence type="ECO:0000313" key="5">
    <source>
        <dbReference type="EMBL" id="KAA0183917.1"/>
    </source>
</evidence>
<protein>
    <submittedName>
        <fullName evidence="5">Sperm-associated antigen 16 protein</fullName>
    </submittedName>
</protein>
<dbReference type="InterPro" id="IPR050995">
    <property type="entry name" value="WD-F-box_domain-protein"/>
</dbReference>
<dbReference type="PROSITE" id="PS50082">
    <property type="entry name" value="WD_REPEATS_2"/>
    <property type="match status" value="5"/>
</dbReference>
<keyword evidence="1 3" id="KW-0853">WD repeat</keyword>
<dbReference type="InterPro" id="IPR020472">
    <property type="entry name" value="WD40_PAC1"/>
</dbReference>
<dbReference type="PRINTS" id="PR00320">
    <property type="entry name" value="GPROTEINBRPT"/>
</dbReference>
<feature type="repeat" description="WD" evidence="3">
    <location>
        <begin position="485"/>
        <end position="526"/>
    </location>
</feature>
<evidence type="ECO:0000256" key="1">
    <source>
        <dbReference type="ARBA" id="ARBA00022574"/>
    </source>
</evidence>
<dbReference type="PANTHER" id="PTHR14604:SF3">
    <property type="entry name" value="SPERM-ASSOCIATED ANTIGEN 16 PROTEIN"/>
    <property type="match status" value="1"/>
</dbReference>
<comment type="caution">
    <text evidence="5">The sequence shown here is derived from an EMBL/GenBank/DDBJ whole genome shotgun (WGS) entry which is preliminary data.</text>
</comment>
<dbReference type="SUPFAM" id="SSF50978">
    <property type="entry name" value="WD40 repeat-like"/>
    <property type="match status" value="1"/>
</dbReference>
<keyword evidence="2" id="KW-0677">Repeat</keyword>
<proteinExistence type="predicted"/>
<evidence type="ECO:0000256" key="3">
    <source>
        <dbReference type="PROSITE-ProRule" id="PRU00221"/>
    </source>
</evidence>
<dbReference type="Gene3D" id="2.130.10.10">
    <property type="entry name" value="YVTN repeat-like/Quinoprotein amine dehydrogenase"/>
    <property type="match status" value="4"/>
</dbReference>
<dbReference type="SMART" id="SM00320">
    <property type="entry name" value="WD40"/>
    <property type="match status" value="7"/>
</dbReference>
<feature type="repeat" description="WD" evidence="3">
    <location>
        <begin position="636"/>
        <end position="668"/>
    </location>
</feature>
<feature type="repeat" description="WD" evidence="3">
    <location>
        <begin position="434"/>
        <end position="475"/>
    </location>
</feature>
<dbReference type="PANTHER" id="PTHR14604">
    <property type="entry name" value="WD40 REPEAT PF20"/>
    <property type="match status" value="1"/>
</dbReference>
<evidence type="ECO:0000313" key="6">
    <source>
        <dbReference type="Proteomes" id="UP000728185"/>
    </source>
</evidence>
<dbReference type="InterPro" id="IPR001680">
    <property type="entry name" value="WD40_rpt"/>
</dbReference>
<feature type="repeat" description="WD" evidence="3">
    <location>
        <begin position="365"/>
        <end position="406"/>
    </location>
</feature>
<dbReference type="InterPro" id="IPR015943">
    <property type="entry name" value="WD40/YVTN_repeat-like_dom_sf"/>
</dbReference>
<name>A0A8E0RKZ7_9TREM</name>
<dbReference type="CDD" id="cd00200">
    <property type="entry name" value="WD40"/>
    <property type="match status" value="1"/>
</dbReference>
<dbReference type="InterPro" id="IPR036322">
    <property type="entry name" value="WD40_repeat_dom_sf"/>
</dbReference>
<sequence>MNLDGSKYYLEAARLTDDELRDEPLLYSEAAGDELLSVGPDDAFEDIVKEFREQEAKSQAQENLEKLGKVVQLHHFAPTVDEFFRSYLLRNEFMDTLNAFQIEWFRKLHKGQLDVNSLDSTPHIYEQNEQLSNNLTRLENENKALRAKLDASEESRKKIRNERDYHMLKHRRLTQEKDQLIGEIKKMRTHYAEYEPMLRQLHHKYEMAMKEKTLNRVERDRAIGQAEGLRSALVSFQKLGLNTDETAAEQARGKCSPVLSSVDPMSGVKSQARNSVNLMRKSFGGLLTEMPPDRKINPLLNRIKRGSPTLTRLVSRKLNEKVRAHDSACTSVIVHTEQPWLCTTGDDKSWKLWSLNGMTLIGQKMDAHDSWIASADFQPKGNLLSTAGGDGTIRIWQIETNPDTLPVDDTESFPSKTKLKEKTIINAPKQLATLKHHTGAVWSVNWHWDGRFLASAGLDNTVCLWDVAAAQQCTRTQTNACRVTLRKHGGSVNSVRFLPYGNILVTASTDKAVLLWDARTGISVHSFLGHQSSVSYAVFNQQGTYVASCDSSGVVRFWDLRQASATASFPLPTEELDDSSFTCASSLLDLAKGRKKRLHLNVNQIAYDLSGDYLAAACSDGRVCYVEVPTGQITSLYGHEDAVQSIAFDWNTEFLYSVANDGQVCSWN</sequence>
<dbReference type="AlphaFoldDB" id="A0A8E0RKZ7"/>
<feature type="coiled-coil region" evidence="4">
    <location>
        <begin position="128"/>
        <end position="190"/>
    </location>
</feature>
<dbReference type="EMBL" id="LUCM01011480">
    <property type="protein sequence ID" value="KAA0183917.1"/>
    <property type="molecule type" value="Genomic_DNA"/>
</dbReference>
<dbReference type="PROSITE" id="PS50294">
    <property type="entry name" value="WD_REPEATS_REGION"/>
    <property type="match status" value="5"/>
</dbReference>
<evidence type="ECO:0000256" key="2">
    <source>
        <dbReference type="ARBA" id="ARBA00022737"/>
    </source>
</evidence>
<dbReference type="Pfam" id="PF00400">
    <property type="entry name" value="WD40"/>
    <property type="match status" value="6"/>
</dbReference>
<accession>A0A8E0RKZ7</accession>
<gene>
    <name evidence="5" type="ORF">FBUS_08512</name>
</gene>
<organism evidence="5 6">
    <name type="scientific">Fasciolopsis buskii</name>
    <dbReference type="NCBI Taxonomy" id="27845"/>
    <lineage>
        <taxon>Eukaryota</taxon>
        <taxon>Metazoa</taxon>
        <taxon>Spiralia</taxon>
        <taxon>Lophotrochozoa</taxon>
        <taxon>Platyhelminthes</taxon>
        <taxon>Trematoda</taxon>
        <taxon>Digenea</taxon>
        <taxon>Plagiorchiida</taxon>
        <taxon>Echinostomata</taxon>
        <taxon>Echinostomatoidea</taxon>
        <taxon>Fasciolidae</taxon>
        <taxon>Fasciolopsis</taxon>
    </lineage>
</organism>
<dbReference type="PROSITE" id="PS00678">
    <property type="entry name" value="WD_REPEATS_1"/>
    <property type="match status" value="2"/>
</dbReference>
<reference evidence="5" key="1">
    <citation type="submission" date="2019-05" db="EMBL/GenBank/DDBJ databases">
        <title>Annotation for the trematode Fasciolopsis buski.</title>
        <authorList>
            <person name="Choi Y.-J."/>
        </authorList>
    </citation>
    <scope>NUCLEOTIDE SEQUENCE</scope>
    <source>
        <strain evidence="5">HT</strain>
        <tissue evidence="5">Whole worm</tissue>
    </source>
</reference>
<dbReference type="Proteomes" id="UP000728185">
    <property type="component" value="Unassembled WGS sequence"/>
</dbReference>
<dbReference type="OrthoDB" id="538223at2759"/>
<feature type="repeat" description="WD" evidence="3">
    <location>
        <begin position="527"/>
        <end position="568"/>
    </location>
</feature>
<keyword evidence="6" id="KW-1185">Reference proteome</keyword>
<evidence type="ECO:0000256" key="4">
    <source>
        <dbReference type="SAM" id="Coils"/>
    </source>
</evidence>
<dbReference type="InterPro" id="IPR019775">
    <property type="entry name" value="WD40_repeat_CS"/>
</dbReference>